<dbReference type="SUPFAM" id="SSF50985">
    <property type="entry name" value="RCC1/BLIP-II"/>
    <property type="match status" value="2"/>
</dbReference>
<dbReference type="PRINTS" id="PR00633">
    <property type="entry name" value="RCCNDNSATION"/>
</dbReference>
<keyword evidence="6" id="KW-1185">Reference proteome</keyword>
<keyword evidence="3" id="KW-0812">Transmembrane</keyword>
<evidence type="ECO:0000256" key="2">
    <source>
        <dbReference type="SAM" id="MobiDB-lite"/>
    </source>
</evidence>
<dbReference type="InterPro" id="IPR058923">
    <property type="entry name" value="RCC1-like_dom"/>
</dbReference>
<gene>
    <name evidence="5" type="ORF">FHS23_001880</name>
</gene>
<dbReference type="InterPro" id="IPR009091">
    <property type="entry name" value="RCC1/BLIP-II"/>
</dbReference>
<dbReference type="InterPro" id="IPR000408">
    <property type="entry name" value="Reg_chr_condens"/>
</dbReference>
<evidence type="ECO:0000259" key="4">
    <source>
        <dbReference type="Pfam" id="PF25390"/>
    </source>
</evidence>
<evidence type="ECO:0000256" key="1">
    <source>
        <dbReference type="ARBA" id="ARBA00022737"/>
    </source>
</evidence>
<dbReference type="Pfam" id="PF25390">
    <property type="entry name" value="WD40_RLD"/>
    <property type="match status" value="1"/>
</dbReference>
<comment type="caution">
    <text evidence="5">The sequence shown here is derived from an EMBL/GenBank/DDBJ whole genome shotgun (WGS) entry which is preliminary data.</text>
</comment>
<name>A0A839S2C6_9PSEU</name>
<evidence type="ECO:0000313" key="6">
    <source>
        <dbReference type="Proteomes" id="UP000550714"/>
    </source>
</evidence>
<dbReference type="AlphaFoldDB" id="A0A839S2C6"/>
<feature type="domain" description="RCC1-like" evidence="4">
    <location>
        <begin position="341"/>
        <end position="602"/>
    </location>
</feature>
<organism evidence="5 6">
    <name type="scientific">Prauserella isguenensis</name>
    <dbReference type="NCBI Taxonomy" id="1470180"/>
    <lineage>
        <taxon>Bacteria</taxon>
        <taxon>Bacillati</taxon>
        <taxon>Actinomycetota</taxon>
        <taxon>Actinomycetes</taxon>
        <taxon>Pseudonocardiales</taxon>
        <taxon>Pseudonocardiaceae</taxon>
        <taxon>Prauserella</taxon>
    </lineage>
</organism>
<accession>A0A839S2C6</accession>
<reference evidence="5 6" key="1">
    <citation type="submission" date="2020-08" db="EMBL/GenBank/DDBJ databases">
        <title>Genomic Encyclopedia of Type Strains, Phase III (KMG-III): the genomes of soil and plant-associated and newly described type strains.</title>
        <authorList>
            <person name="Whitman W."/>
        </authorList>
    </citation>
    <scope>NUCLEOTIDE SEQUENCE [LARGE SCALE GENOMIC DNA]</scope>
    <source>
        <strain evidence="5 6">CECT 8577</strain>
    </source>
</reference>
<keyword evidence="1" id="KW-0677">Repeat</keyword>
<dbReference type="EMBL" id="JACHWU010000002">
    <property type="protein sequence ID" value="MBB3050857.1"/>
    <property type="molecule type" value="Genomic_DNA"/>
</dbReference>
<proteinExistence type="predicted"/>
<keyword evidence="3" id="KW-0472">Membrane</keyword>
<feature type="region of interest" description="Disordered" evidence="2">
    <location>
        <begin position="1"/>
        <end position="23"/>
    </location>
</feature>
<dbReference type="Proteomes" id="UP000550714">
    <property type="component" value="Unassembled WGS sequence"/>
</dbReference>
<dbReference type="RefSeq" id="WP_183651717.1">
    <property type="nucleotide sequence ID" value="NZ_JACHWU010000002.1"/>
</dbReference>
<evidence type="ECO:0000256" key="3">
    <source>
        <dbReference type="SAM" id="Phobius"/>
    </source>
</evidence>
<feature type="region of interest" description="Disordered" evidence="2">
    <location>
        <begin position="686"/>
        <end position="715"/>
    </location>
</feature>
<dbReference type="InterPro" id="IPR051210">
    <property type="entry name" value="Ub_ligase/GEF_domain"/>
</dbReference>
<dbReference type="Gene3D" id="2.130.10.30">
    <property type="entry name" value="Regulator of chromosome condensation 1/beta-lactamase-inhibitor protein II"/>
    <property type="match status" value="2"/>
</dbReference>
<sequence>MTARGNRRHAETSGGRGPGRSVGLRRTGVTTVLVTVVTLVLVTAGSQAYFSDTAEGSAVSSGSSPSLTIRDLTVGGRSEGSGVLADHGQPYEVSFRVVNDGEAPWRGNVTLFDHFDTDSGTDLGERGVVLAWPGATPRSDIASAVGAGDYSTATVIGPNTADTGGMPGANPATTGQAVELPEFTLGAGRQRSFTFRVVVLSNELDADAAGMTRIAGGSDAVAAPLRFGVLARPTGPAGTRGSTRSDGRKQVVDAHARMRVNTPPVLRDASANTGPFLGQVGGDPATDSYLRALVRATDVEDDPDGDGERLTGSISWKSDFDPDTVGEWSARYDVTDSAGASAEPVTVSGETWTFVKIVGGRDHTLALDSTGRVWTWGRGADGRLGSGKAGDAGVPTLLPTFDGGDDTTRVVDIAAGSRSSYAVTTDGRVWTWGREDHGLGHGSTHSDHPVAFDLPEPAEQISASHHTTGAVTTGGNVYAWGENAHGQVGDGTTTDRDTPVAVDVSGVEQLSMGHRAGAAITGDGGLHTWGSDGDGLLGDGTDSHGDSGNPPTRIDARGTGYSMVSMGRLHALAITGEGVVHGWGHDGAHRIGGTGDSNEPTALGLEEYGPAKHVAAGYDRSWVTLSDGRLVTAGANDHGELFTGTGPAHGFDAATDAHANSVVMAAGGRDSAHVLRLDGHVYSVGRNDDHQLGDGTTTTSTTKSVKWGFDPPPVP</sequence>
<dbReference type="PANTHER" id="PTHR22870">
    <property type="entry name" value="REGULATOR OF CHROMOSOME CONDENSATION"/>
    <property type="match status" value="1"/>
</dbReference>
<evidence type="ECO:0000313" key="5">
    <source>
        <dbReference type="EMBL" id="MBB3050857.1"/>
    </source>
</evidence>
<dbReference type="PANTHER" id="PTHR22870:SF408">
    <property type="entry name" value="OS09G0560450 PROTEIN"/>
    <property type="match status" value="1"/>
</dbReference>
<keyword evidence="3" id="KW-1133">Transmembrane helix</keyword>
<dbReference type="PROSITE" id="PS50012">
    <property type="entry name" value="RCC1_3"/>
    <property type="match status" value="4"/>
</dbReference>
<protein>
    <submittedName>
        <fullName evidence="5">Alpha-tubulin suppressor-like RCC1 family protein</fullName>
    </submittedName>
</protein>
<feature type="transmembrane region" description="Helical" evidence="3">
    <location>
        <begin position="29"/>
        <end position="50"/>
    </location>
</feature>